<dbReference type="InParanoid" id="A0A4W6G8F0"/>
<dbReference type="PANTHER" id="PTHR13964:SF25">
    <property type="entry name" value="AT-RICH INTERACTIVE DOMAIN-CONTAINING PROTEIN 5A"/>
    <property type="match status" value="1"/>
</dbReference>
<feature type="compositionally biased region" description="Polar residues" evidence="7">
    <location>
        <begin position="25"/>
        <end position="36"/>
    </location>
</feature>
<dbReference type="InterPro" id="IPR051232">
    <property type="entry name" value="ARID/SWI1_ChromRemod"/>
</dbReference>
<keyword evidence="4" id="KW-0010">Activator</keyword>
<evidence type="ECO:0000313" key="9">
    <source>
        <dbReference type="Ensembl" id="ENSLCAP00010059020.1"/>
    </source>
</evidence>
<reference evidence="10" key="1">
    <citation type="submission" date="2015-09" db="EMBL/GenBank/DDBJ databases">
        <authorList>
            <person name="Sai Rama Sridatta P."/>
        </authorList>
    </citation>
    <scope>NUCLEOTIDE SEQUENCE [LARGE SCALE GENOMIC DNA]</scope>
</reference>
<dbReference type="FunFam" id="1.10.150.60:FF:000004">
    <property type="entry name" value="AT-rich interactive domain-containing protein 5B"/>
    <property type="match status" value="1"/>
</dbReference>
<sequence length="636" mass="70448">MKLSCGDTFLFRGVKLKRAPHELLSQNTVKPETSRQLLEMAQEDQSETSQQTAASDEEKGTMNQASPPIIEIHDSTTECEDEARPSLVQMEEKAFVSSLHSFMKDKGSPIERIPHLGFKQINLWRIYKAVEKRGGYDLVTAQRLWKKVYDELGGSPGSTSAATCTRRHYERLVLPFERHIKGEEDKPLPPSKPRKPYKRNLDGKVNKADVKRKRTVSDREMDSEMHTQRSPEAACQSEAVMHPHSALWASSSDRHHPDCSQPNIVPVYAHLLPVTTTNPWTAPIPSAAGEVISPLEKKKRMAQASLNLPPSPQSEDKERPSVIRCSQSPARASSSQNCNSSDGSPLPLSSSSSRSPSPDSVSSDEGPAGNEDKPASSSELSQNCSSSVKNTSSCSEDKSVSCSQTSKDHAGSNKDISHVSSQSLTADSIKSQNKYSAWKPIHKGTNKYYTHPFPSPSSFTEKSDCAPMSTSSFTKVVPKSLQLLRPAPIRPNYKVHQNRLVHQDDPLTCAKKLNNVAPWLYPTEKREKSRTMLQKVPPVQQSLSHSAATLPVSCVLSSYDKSGRDSRHQPPLHPVFLPNRMRLPQSQLMYRHIPVGPAHSALFGSAVYPYPYSIPLLNPQTGYTLPAMNPIYPHKL</sequence>
<name>A0A4W6G8F0_LATCA</name>
<accession>A0A4W6G8F0</accession>
<evidence type="ECO:0000256" key="3">
    <source>
        <dbReference type="ARBA" id="ARBA00023125"/>
    </source>
</evidence>
<dbReference type="OrthoDB" id="1938591at2759"/>
<feature type="domain" description="ARID" evidence="8">
    <location>
        <begin position="89"/>
        <end position="181"/>
    </location>
</feature>
<dbReference type="Pfam" id="PF01388">
    <property type="entry name" value="ARID"/>
    <property type="match status" value="1"/>
</dbReference>
<dbReference type="GO" id="GO:0000976">
    <property type="term" value="F:transcription cis-regulatory region binding"/>
    <property type="evidence" value="ECO:0007669"/>
    <property type="project" value="TreeGrafter"/>
</dbReference>
<keyword evidence="2" id="KW-0805">Transcription regulation</keyword>
<dbReference type="Proteomes" id="UP000694890">
    <property type="component" value="Linkage group LG13"/>
</dbReference>
<dbReference type="KEGG" id="lcf:108878768"/>
<feature type="compositionally biased region" description="Polar residues" evidence="7">
    <location>
        <begin position="418"/>
        <end position="428"/>
    </location>
</feature>
<dbReference type="GeneTree" id="ENSGT00940000163584"/>
<protein>
    <submittedName>
        <fullName evidence="9">AT-rich interactive domain 5A</fullName>
    </submittedName>
    <submittedName>
        <fullName evidence="11">AT-rich interactive domain-containing protein 5A</fullName>
    </submittedName>
</protein>
<evidence type="ECO:0000256" key="7">
    <source>
        <dbReference type="SAM" id="MobiDB-lite"/>
    </source>
</evidence>
<dbReference type="SMART" id="SM01014">
    <property type="entry name" value="ARID"/>
    <property type="match status" value="1"/>
</dbReference>
<dbReference type="CTD" id="10865"/>
<keyword evidence="5" id="KW-0804">Transcription</keyword>
<dbReference type="PROSITE" id="PS51011">
    <property type="entry name" value="ARID"/>
    <property type="match status" value="1"/>
</dbReference>
<dbReference type="CDD" id="cd16869">
    <property type="entry name" value="ARID_ARID5"/>
    <property type="match status" value="1"/>
</dbReference>
<feature type="compositionally biased region" description="Low complexity" evidence="7">
    <location>
        <begin position="333"/>
        <end position="364"/>
    </location>
</feature>
<feature type="region of interest" description="Disordered" evidence="7">
    <location>
        <begin position="180"/>
        <end position="238"/>
    </location>
</feature>
<evidence type="ECO:0000256" key="2">
    <source>
        <dbReference type="ARBA" id="ARBA00023015"/>
    </source>
</evidence>
<dbReference type="GO" id="GO:0006357">
    <property type="term" value="P:regulation of transcription by RNA polymerase II"/>
    <property type="evidence" value="ECO:0007669"/>
    <property type="project" value="TreeGrafter"/>
</dbReference>
<feature type="region of interest" description="Disordered" evidence="7">
    <location>
        <begin position="301"/>
        <end position="428"/>
    </location>
</feature>
<dbReference type="InterPro" id="IPR001606">
    <property type="entry name" value="ARID_dom"/>
</dbReference>
<dbReference type="PANTHER" id="PTHR13964">
    <property type="entry name" value="RBP-RELATED"/>
    <property type="match status" value="1"/>
</dbReference>
<comment type="subcellular location">
    <subcellularLocation>
        <location evidence="1">Nucleus</location>
    </subcellularLocation>
</comment>
<dbReference type="RefSeq" id="XP_018525258.1">
    <property type="nucleotide sequence ID" value="XM_018669742.2"/>
</dbReference>
<organism evidence="9 10">
    <name type="scientific">Lates calcarifer</name>
    <name type="common">Barramundi</name>
    <name type="synonym">Holocentrus calcarifer</name>
    <dbReference type="NCBI Taxonomy" id="8187"/>
    <lineage>
        <taxon>Eukaryota</taxon>
        <taxon>Metazoa</taxon>
        <taxon>Chordata</taxon>
        <taxon>Craniata</taxon>
        <taxon>Vertebrata</taxon>
        <taxon>Euteleostomi</taxon>
        <taxon>Actinopterygii</taxon>
        <taxon>Neopterygii</taxon>
        <taxon>Teleostei</taxon>
        <taxon>Neoteleostei</taxon>
        <taxon>Acanthomorphata</taxon>
        <taxon>Carangaria</taxon>
        <taxon>Carangaria incertae sedis</taxon>
        <taxon>Centropomidae</taxon>
        <taxon>Lates</taxon>
    </lineage>
</organism>
<evidence type="ECO:0000313" key="10">
    <source>
        <dbReference type="Proteomes" id="UP000314980"/>
    </source>
</evidence>
<dbReference type="SUPFAM" id="SSF46774">
    <property type="entry name" value="ARID-like"/>
    <property type="match status" value="1"/>
</dbReference>
<evidence type="ECO:0000259" key="8">
    <source>
        <dbReference type="PROSITE" id="PS51011"/>
    </source>
</evidence>
<dbReference type="GeneID" id="108878768"/>
<keyword evidence="3" id="KW-0238">DNA-binding</keyword>
<feature type="compositionally biased region" description="Low complexity" evidence="7">
    <location>
        <begin position="376"/>
        <end position="394"/>
    </location>
</feature>
<evidence type="ECO:0000256" key="1">
    <source>
        <dbReference type="ARBA" id="ARBA00004123"/>
    </source>
</evidence>
<keyword evidence="10" id="KW-1185">Reference proteome</keyword>
<dbReference type="InterPro" id="IPR036431">
    <property type="entry name" value="ARID_dom_sf"/>
</dbReference>
<dbReference type="GO" id="GO:0005634">
    <property type="term" value="C:nucleus"/>
    <property type="evidence" value="ECO:0007669"/>
    <property type="project" value="UniProtKB-SubCell"/>
</dbReference>
<evidence type="ECO:0000256" key="6">
    <source>
        <dbReference type="ARBA" id="ARBA00023242"/>
    </source>
</evidence>
<dbReference type="Gene3D" id="1.10.150.60">
    <property type="entry name" value="ARID DNA-binding domain"/>
    <property type="match status" value="1"/>
</dbReference>
<feature type="compositionally biased region" description="Basic and acidic residues" evidence="7">
    <location>
        <begin position="406"/>
        <end position="417"/>
    </location>
</feature>
<gene>
    <name evidence="9 11" type="primary">arid5a</name>
</gene>
<feature type="region of interest" description="Disordered" evidence="7">
    <location>
        <begin position="25"/>
        <end position="68"/>
    </location>
</feature>
<reference evidence="11" key="2">
    <citation type="submission" date="2025-04" db="UniProtKB">
        <authorList>
            <consortium name="RefSeq"/>
        </authorList>
    </citation>
    <scope>IDENTIFICATION</scope>
    <source>
        <tissue evidence="11">Brain</tissue>
    </source>
</reference>
<dbReference type="SMART" id="SM00501">
    <property type="entry name" value="BRIGHT"/>
    <property type="match status" value="1"/>
</dbReference>
<dbReference type="Ensembl" id="ENSLCAT00010060626.1">
    <property type="protein sequence ID" value="ENSLCAP00010059020.1"/>
    <property type="gene ID" value="ENSLCAG00010027520.1"/>
</dbReference>
<feature type="compositionally biased region" description="Basic and acidic residues" evidence="7">
    <location>
        <begin position="199"/>
        <end position="229"/>
    </location>
</feature>
<evidence type="ECO:0000313" key="11">
    <source>
        <dbReference type="RefSeq" id="XP_018525258.1"/>
    </source>
</evidence>
<dbReference type="AlphaFoldDB" id="A0A4W6G8F0"/>
<keyword evidence="6" id="KW-0539">Nucleus</keyword>
<proteinExistence type="predicted"/>
<reference evidence="9" key="3">
    <citation type="submission" date="2025-05" db="UniProtKB">
        <authorList>
            <consortium name="Ensembl"/>
        </authorList>
    </citation>
    <scope>IDENTIFICATION</scope>
</reference>
<dbReference type="Proteomes" id="UP000314980">
    <property type="component" value="Unassembled WGS sequence"/>
</dbReference>
<evidence type="ECO:0000256" key="4">
    <source>
        <dbReference type="ARBA" id="ARBA00023159"/>
    </source>
</evidence>
<dbReference type="STRING" id="8187.ENSLCAP00010059020"/>
<evidence type="ECO:0000256" key="5">
    <source>
        <dbReference type="ARBA" id="ARBA00023163"/>
    </source>
</evidence>